<organism evidence="2 3">
    <name type="scientific">Pleurodeles waltl</name>
    <name type="common">Iberian ribbed newt</name>
    <dbReference type="NCBI Taxonomy" id="8319"/>
    <lineage>
        <taxon>Eukaryota</taxon>
        <taxon>Metazoa</taxon>
        <taxon>Chordata</taxon>
        <taxon>Craniata</taxon>
        <taxon>Vertebrata</taxon>
        <taxon>Euteleostomi</taxon>
        <taxon>Amphibia</taxon>
        <taxon>Batrachia</taxon>
        <taxon>Caudata</taxon>
        <taxon>Salamandroidea</taxon>
        <taxon>Salamandridae</taxon>
        <taxon>Pleurodelinae</taxon>
        <taxon>Pleurodeles</taxon>
    </lineage>
</organism>
<feature type="compositionally biased region" description="Basic and acidic residues" evidence="1">
    <location>
        <begin position="132"/>
        <end position="161"/>
    </location>
</feature>
<keyword evidence="3" id="KW-1185">Reference proteome</keyword>
<dbReference type="Proteomes" id="UP001066276">
    <property type="component" value="Chromosome 11"/>
</dbReference>
<evidence type="ECO:0000256" key="1">
    <source>
        <dbReference type="SAM" id="MobiDB-lite"/>
    </source>
</evidence>
<evidence type="ECO:0000313" key="3">
    <source>
        <dbReference type="Proteomes" id="UP001066276"/>
    </source>
</evidence>
<feature type="compositionally biased region" description="Basic and acidic residues" evidence="1">
    <location>
        <begin position="102"/>
        <end position="124"/>
    </location>
</feature>
<dbReference type="EMBL" id="JANPWB010000015">
    <property type="protein sequence ID" value="KAJ1088421.1"/>
    <property type="molecule type" value="Genomic_DNA"/>
</dbReference>
<protein>
    <submittedName>
        <fullName evidence="2">Uncharacterized protein</fullName>
    </submittedName>
</protein>
<name>A0AAV7L9Z0_PLEWA</name>
<dbReference type="AlphaFoldDB" id="A0AAV7L9Z0"/>
<sequence>MRAVSCACRVHAHQAAASHLREAARDVLFVHVERFAREKQLEACCSFGITGLQRRYRQEPASYITTLLSALKNRYDRSKNCFRVPGGEKGKQTETVQEEDGDWTRHGEEDAEPKTLKAERRGQEDMGPEMLEGERRGKEDMDLRSGKQGEATKKPQDPRWL</sequence>
<proteinExistence type="predicted"/>
<evidence type="ECO:0000313" key="2">
    <source>
        <dbReference type="EMBL" id="KAJ1088421.1"/>
    </source>
</evidence>
<comment type="caution">
    <text evidence="2">The sequence shown here is derived from an EMBL/GenBank/DDBJ whole genome shotgun (WGS) entry which is preliminary data.</text>
</comment>
<gene>
    <name evidence="2" type="ORF">NDU88_001578</name>
</gene>
<reference evidence="2" key="1">
    <citation type="journal article" date="2022" name="bioRxiv">
        <title>Sequencing and chromosome-scale assembly of the giantPleurodeles waltlgenome.</title>
        <authorList>
            <person name="Brown T."/>
            <person name="Elewa A."/>
            <person name="Iarovenko S."/>
            <person name="Subramanian E."/>
            <person name="Araus A.J."/>
            <person name="Petzold A."/>
            <person name="Susuki M."/>
            <person name="Suzuki K.-i.T."/>
            <person name="Hayashi T."/>
            <person name="Toyoda A."/>
            <person name="Oliveira C."/>
            <person name="Osipova E."/>
            <person name="Leigh N.D."/>
            <person name="Simon A."/>
            <person name="Yun M.H."/>
        </authorList>
    </citation>
    <scope>NUCLEOTIDE SEQUENCE</scope>
    <source>
        <strain evidence="2">20211129_DDA</strain>
        <tissue evidence="2">Liver</tissue>
    </source>
</reference>
<feature type="region of interest" description="Disordered" evidence="1">
    <location>
        <begin position="82"/>
        <end position="161"/>
    </location>
</feature>
<accession>A0AAV7L9Z0</accession>